<name>A0A231GTS5_9NOCA</name>
<evidence type="ECO:0000313" key="10">
    <source>
        <dbReference type="Proteomes" id="UP000215506"/>
    </source>
</evidence>
<keyword evidence="5 8" id="KW-0560">Oxidoreductase</keyword>
<dbReference type="PROSITE" id="PS00086">
    <property type="entry name" value="CYTOCHROME_P450"/>
    <property type="match status" value="1"/>
</dbReference>
<dbReference type="RefSeq" id="WP_083904018.1">
    <property type="nucleotide sequence ID" value="NZ_JAAXOR010000001.1"/>
</dbReference>
<keyword evidence="4 8" id="KW-0479">Metal-binding</keyword>
<gene>
    <name evidence="9" type="primary">yjiB</name>
    <name evidence="9" type="ORF">B7C42_07943</name>
</gene>
<comment type="similarity">
    <text evidence="2 8">Belongs to the cytochrome P450 family.</text>
</comment>
<dbReference type="InterPro" id="IPR001128">
    <property type="entry name" value="Cyt_P450"/>
</dbReference>
<evidence type="ECO:0000256" key="8">
    <source>
        <dbReference type="RuleBase" id="RU000461"/>
    </source>
</evidence>
<keyword evidence="6 8" id="KW-0408">Iron</keyword>
<accession>A0A231GTS5</accession>
<protein>
    <submittedName>
        <fullName evidence="9">Putative cytochrome P450 YjiB</fullName>
        <ecNumber evidence="9">1.14.-.-</ecNumber>
    </submittedName>
</protein>
<dbReference type="GO" id="GO:0036199">
    <property type="term" value="F:cholest-4-en-3-one 26-monooxygenase activity"/>
    <property type="evidence" value="ECO:0007669"/>
    <property type="project" value="TreeGrafter"/>
</dbReference>
<dbReference type="EC" id="1.14.-.-" evidence="9"/>
<evidence type="ECO:0000313" key="9">
    <source>
        <dbReference type="EMBL" id="OXR39992.1"/>
    </source>
</evidence>
<dbReference type="InterPro" id="IPR017972">
    <property type="entry name" value="Cyt_P450_CS"/>
</dbReference>
<keyword evidence="10" id="KW-1185">Reference proteome</keyword>
<proteinExistence type="inferred from homology"/>
<dbReference type="EMBL" id="NGAF01000047">
    <property type="protein sequence ID" value="OXR39992.1"/>
    <property type="molecule type" value="Genomic_DNA"/>
</dbReference>
<keyword evidence="7 8" id="KW-0503">Monooxygenase</keyword>
<dbReference type="InterPro" id="IPR036396">
    <property type="entry name" value="Cyt_P450_sf"/>
</dbReference>
<evidence type="ECO:0000256" key="1">
    <source>
        <dbReference type="ARBA" id="ARBA00001971"/>
    </source>
</evidence>
<dbReference type="GO" id="GO:0005506">
    <property type="term" value="F:iron ion binding"/>
    <property type="evidence" value="ECO:0007669"/>
    <property type="project" value="InterPro"/>
</dbReference>
<dbReference type="GO" id="GO:0008395">
    <property type="term" value="F:steroid hydroxylase activity"/>
    <property type="evidence" value="ECO:0007669"/>
    <property type="project" value="TreeGrafter"/>
</dbReference>
<evidence type="ECO:0000256" key="2">
    <source>
        <dbReference type="ARBA" id="ARBA00010617"/>
    </source>
</evidence>
<dbReference type="InterPro" id="IPR002397">
    <property type="entry name" value="Cyt_P450_B"/>
</dbReference>
<organism evidence="9 10">
    <name type="scientific">Nocardia cerradoensis</name>
    <dbReference type="NCBI Taxonomy" id="85688"/>
    <lineage>
        <taxon>Bacteria</taxon>
        <taxon>Bacillati</taxon>
        <taxon>Actinomycetota</taxon>
        <taxon>Actinomycetes</taxon>
        <taxon>Mycobacteriales</taxon>
        <taxon>Nocardiaceae</taxon>
        <taxon>Nocardia</taxon>
    </lineage>
</organism>
<evidence type="ECO:0000256" key="7">
    <source>
        <dbReference type="ARBA" id="ARBA00023033"/>
    </source>
</evidence>
<dbReference type="PANTHER" id="PTHR46696">
    <property type="entry name" value="P450, PUTATIVE (EUROFUNG)-RELATED"/>
    <property type="match status" value="1"/>
</dbReference>
<comment type="cofactor">
    <cofactor evidence="1">
        <name>heme</name>
        <dbReference type="ChEBI" id="CHEBI:30413"/>
    </cofactor>
</comment>
<evidence type="ECO:0000256" key="3">
    <source>
        <dbReference type="ARBA" id="ARBA00022617"/>
    </source>
</evidence>
<sequence length="435" mass="47798">MTTTDSPMKALFDGDAKSIQCPYPSYARLRNEAPVFHDPEHDIYVVTRHADIEAVNTQPKLFSSQNPIGPTVTEAVTAIGRALSEASPEFIERVRVVLAKGDVLFTQDPPVHTRHRRVLNKALTPRAIARIEPQIREACHELIDGFATPGEPCEVEFISAFCDPAPIRVLAALLGVSAERSADFARWADAINSSTGTTMSNEALLASLDTQAEFWQFFEAEFADRVENPGDDLLTSIVQARDDDGTPLTPNEMVAFCSQLVAAGADTTSKLISSFMYMLCEDPELMARVRSHPDDLPRCLEEALRLESPIQGLFRIATADTEIGGVPIPAGAQVYVVYASGNRDESIFDEPCKYDPDRDRLRSHQAFGHGPHACLGATVARTVARISFEVLLERLADIEPAESGFVPHYSPNYIIRGMESLPLRFTGVARRGADR</sequence>
<dbReference type="GO" id="GO:0006707">
    <property type="term" value="P:cholesterol catabolic process"/>
    <property type="evidence" value="ECO:0007669"/>
    <property type="project" value="TreeGrafter"/>
</dbReference>
<dbReference type="Proteomes" id="UP000215506">
    <property type="component" value="Unassembled WGS sequence"/>
</dbReference>
<reference evidence="9 10" key="1">
    <citation type="submission" date="2017-07" db="EMBL/GenBank/DDBJ databases">
        <title>First draft Genome Sequence of Nocardia cerradoensis isolated from human infection.</title>
        <authorList>
            <person name="Carrasco G."/>
        </authorList>
    </citation>
    <scope>NUCLEOTIDE SEQUENCE [LARGE SCALE GENOMIC DNA]</scope>
    <source>
        <strain evidence="9 10">CNM20130759</strain>
    </source>
</reference>
<dbReference type="SUPFAM" id="SSF48264">
    <property type="entry name" value="Cytochrome P450"/>
    <property type="match status" value="1"/>
</dbReference>
<evidence type="ECO:0000256" key="4">
    <source>
        <dbReference type="ARBA" id="ARBA00022723"/>
    </source>
</evidence>
<dbReference type="AlphaFoldDB" id="A0A231GTS5"/>
<dbReference type="Pfam" id="PF00067">
    <property type="entry name" value="p450"/>
    <property type="match status" value="1"/>
</dbReference>
<comment type="caution">
    <text evidence="9">The sequence shown here is derived from an EMBL/GenBank/DDBJ whole genome shotgun (WGS) entry which is preliminary data.</text>
</comment>
<evidence type="ECO:0000256" key="6">
    <source>
        <dbReference type="ARBA" id="ARBA00023004"/>
    </source>
</evidence>
<evidence type="ECO:0000256" key="5">
    <source>
        <dbReference type="ARBA" id="ARBA00023002"/>
    </source>
</evidence>
<dbReference type="Gene3D" id="1.10.630.10">
    <property type="entry name" value="Cytochrome P450"/>
    <property type="match status" value="1"/>
</dbReference>
<dbReference type="PANTHER" id="PTHR46696:SF4">
    <property type="entry name" value="BIOTIN BIOSYNTHESIS CYTOCHROME P450"/>
    <property type="match status" value="1"/>
</dbReference>
<dbReference type="FunFam" id="1.10.630.10:FF:000018">
    <property type="entry name" value="Cytochrome P450 monooxygenase"/>
    <property type="match status" value="1"/>
</dbReference>
<keyword evidence="3 8" id="KW-0349">Heme</keyword>
<dbReference type="GO" id="GO:0020037">
    <property type="term" value="F:heme binding"/>
    <property type="evidence" value="ECO:0007669"/>
    <property type="project" value="InterPro"/>
</dbReference>
<dbReference type="PRINTS" id="PR00359">
    <property type="entry name" value="BP450"/>
</dbReference>